<evidence type="ECO:0000256" key="1">
    <source>
        <dbReference type="ARBA" id="ARBA00000900"/>
    </source>
</evidence>
<dbReference type="PROSITE" id="PS50002">
    <property type="entry name" value="SH3"/>
    <property type="match status" value="4"/>
</dbReference>
<dbReference type="FunFam" id="3.30.40.10:FF:000077">
    <property type="entry name" value="E3 ubiquitin-protein ligase SH3RF1 isoform X1"/>
    <property type="match status" value="1"/>
</dbReference>
<keyword evidence="12" id="KW-0479">Metal-binding</keyword>
<dbReference type="SMART" id="SM00184">
    <property type="entry name" value="RING"/>
    <property type="match status" value="1"/>
</dbReference>
<reference evidence="28" key="2">
    <citation type="submission" date="2025-09" db="UniProtKB">
        <authorList>
            <consortium name="Ensembl"/>
        </authorList>
    </citation>
    <scope>IDENTIFICATION</scope>
</reference>
<dbReference type="Gene3D" id="3.30.40.10">
    <property type="entry name" value="Zinc/RING finger domain, C3HC4 (zinc finger)"/>
    <property type="match status" value="1"/>
</dbReference>
<dbReference type="InterPro" id="IPR050384">
    <property type="entry name" value="Endophilin_SH3RF"/>
</dbReference>
<evidence type="ECO:0000256" key="4">
    <source>
        <dbReference type="ARBA" id="ARBA00004601"/>
    </source>
</evidence>
<dbReference type="FunFam" id="2.30.30.40:FF:000091">
    <property type="entry name" value="Putative E3 ubiquitin-protein ligase SH3RF1"/>
    <property type="match status" value="1"/>
</dbReference>
<name>A0A8C5LED8_JACJA</name>
<evidence type="ECO:0000256" key="12">
    <source>
        <dbReference type="ARBA" id="ARBA00022723"/>
    </source>
</evidence>
<comment type="pathway">
    <text evidence="5">Protein modification; protein ubiquitination.</text>
</comment>
<evidence type="ECO:0000256" key="11">
    <source>
        <dbReference type="ARBA" id="ARBA00022679"/>
    </source>
</evidence>
<dbReference type="GO" id="GO:2001237">
    <property type="term" value="P:negative regulation of extrinsic apoptotic signaling pathway"/>
    <property type="evidence" value="ECO:0007669"/>
    <property type="project" value="Ensembl"/>
</dbReference>
<keyword evidence="11" id="KW-0808">Transferase</keyword>
<dbReference type="FunFam" id="2.30.30.40:FF:000063">
    <property type="entry name" value="Putative E3 ubiquitin-protein ligase SH3RF1"/>
    <property type="match status" value="1"/>
</dbReference>
<dbReference type="FunFam" id="2.30.30.40:FF:000001">
    <property type="entry name" value="Sorbin and SH3 domain-containing protein 1 isoform 2"/>
    <property type="match status" value="1"/>
</dbReference>
<dbReference type="PRINTS" id="PR00452">
    <property type="entry name" value="SH3DOMAIN"/>
</dbReference>
<dbReference type="EC" id="2.3.2.27" evidence="7"/>
<keyword evidence="14 23" id="KW-0863">Zinc-finger</keyword>
<evidence type="ECO:0000256" key="14">
    <source>
        <dbReference type="ARBA" id="ARBA00022771"/>
    </source>
</evidence>
<dbReference type="InterPro" id="IPR013083">
    <property type="entry name" value="Znf_RING/FYVE/PHD"/>
</dbReference>
<evidence type="ECO:0000256" key="5">
    <source>
        <dbReference type="ARBA" id="ARBA00004906"/>
    </source>
</evidence>
<keyword evidence="13" id="KW-0677">Repeat</keyword>
<dbReference type="InterPro" id="IPR036028">
    <property type="entry name" value="SH3-like_dom_sf"/>
</dbReference>
<dbReference type="PANTHER" id="PTHR14167">
    <property type="entry name" value="SH3 DOMAIN-CONTAINING"/>
    <property type="match status" value="1"/>
</dbReference>
<keyword evidence="9 24" id="KW-0728">SH3 domain</keyword>
<protein>
    <recommendedName>
        <fullName evidence="8">E3 ubiquitin-protein ligase SH3RF1</fullName>
        <ecNumber evidence="7">2.3.2.27</ecNumber>
    </recommendedName>
    <alternativeName>
        <fullName evidence="21">Plenty of SH3s</fullName>
    </alternativeName>
    <alternativeName>
        <fullName evidence="22">RING-type E3 ubiquitin transferase SH3RF1</fullName>
    </alternativeName>
    <alternativeName>
        <fullName evidence="20">SH3 domain-containing RING finger protein 1</fullName>
    </alternativeName>
</protein>
<evidence type="ECO:0000256" key="22">
    <source>
        <dbReference type="ARBA" id="ARBA00033431"/>
    </source>
</evidence>
<dbReference type="CDD" id="cd11930">
    <property type="entry name" value="SH3_SH3RF1_2"/>
    <property type="match status" value="1"/>
</dbReference>
<evidence type="ECO:0000313" key="29">
    <source>
        <dbReference type="Proteomes" id="UP000694385"/>
    </source>
</evidence>
<sequence>MDESALLDLLECPVCLERLDASAKVLPCQHTFCKRCLLGIVGSRNELRCPECRTLVGSGVEELPSNILLVRLLDGIKQRPWKPGPGGSSGANCTNVLRAQGSTVANCNAKDLQSSQGGQQPRVQAWSPPVRGIPQLPCAKALYNYEGKEPGDLKFSKGDIIILRRQVDENWYHGEVNGVHGFFPTNFVQIIKPLPQPPPQCKALYDFEVKDKEADKDCLPFAKDDVLTVIRRVDENWAEGMLADKIGIFPISYVEFNSAAKLLIEWDKPPGPAADAVECTAAAAPSSTAPKHPDTKKNTRKRHSFTSLTMANKSSQASQNRHSMEISPPVLISSSNPTAAARISELSGLSCSAPSQVHISTTGLIVTPPPSSPVTTGPSFTFPSDVPYQAALGTMNPPLPPPPLLAATVLASTPSGATAAAAGMGPRPVVGPTDQVTHLRPQTRPSVYVAIYPYTPRKDDELELRKGEMFLVFERCQDGWFKGTSMHTSKIGVFPGNYVAPVTRAGTNASQAKVPVSTVDKTNRGVPMVSPSTAGGPVQKLQGNGVAGSPGVVPTAVVSAAHIQTSPQTKVLLHMTGQMTVNQARNAVRTVAAHNQERPTAAVTPIQVQNASCLGTTSVGLSHHAMSSPQPLPPMAGSVAHVAAVSISRANAPLACAAATSLTSASATASLEPEPSGRTVTLLPGLPVSPDSAASACGNSSATRPDKDSKKEKKGLLKLLSGASTKRKPRVSPPASPTLEVELGGSELPLQGAVGPELPLGGGHGRAGSCPTEGDGAVAPGAAGASLAQDAFHRKTSSLDSAVPIAPPPRQACSSLGPVMNEARPVVCERHRVVVSYPPQSEAELELKEGDIVFVHKKREDGWFKGTLQRNGKTGLFPGSFVENI</sequence>
<evidence type="ECO:0000256" key="3">
    <source>
        <dbReference type="ARBA" id="ARBA00004556"/>
    </source>
</evidence>
<dbReference type="InterPro" id="IPR035795">
    <property type="entry name" value="SH3RF1_SH3_2"/>
</dbReference>
<evidence type="ECO:0000256" key="21">
    <source>
        <dbReference type="ARBA" id="ARBA00031457"/>
    </source>
</evidence>
<dbReference type="SMART" id="SM00326">
    <property type="entry name" value="SH3"/>
    <property type="match status" value="4"/>
</dbReference>
<evidence type="ECO:0000256" key="20">
    <source>
        <dbReference type="ARBA" id="ARBA00030936"/>
    </source>
</evidence>
<gene>
    <name evidence="28" type="primary">Sh3rf1</name>
</gene>
<feature type="domain" description="SH3" evidence="26">
    <location>
        <begin position="134"/>
        <end position="193"/>
    </location>
</feature>
<dbReference type="PRINTS" id="PR00499">
    <property type="entry name" value="P67PHOX"/>
</dbReference>
<dbReference type="Ensembl" id="ENSJJAT00000027552.1">
    <property type="protein sequence ID" value="ENSJJAP00000021002.1"/>
    <property type="gene ID" value="ENSJJAG00000021488.1"/>
</dbReference>
<evidence type="ECO:0000256" key="18">
    <source>
        <dbReference type="ARBA" id="ARBA00023034"/>
    </source>
</evidence>
<evidence type="ECO:0000256" key="19">
    <source>
        <dbReference type="ARBA" id="ARBA00023273"/>
    </source>
</evidence>
<evidence type="ECO:0000259" key="27">
    <source>
        <dbReference type="PROSITE" id="PS50089"/>
    </source>
</evidence>
<dbReference type="SUPFAM" id="SSF57850">
    <property type="entry name" value="RING/U-box"/>
    <property type="match status" value="1"/>
</dbReference>
<dbReference type="GO" id="GO:0051865">
    <property type="term" value="P:protein autoubiquitination"/>
    <property type="evidence" value="ECO:0007669"/>
    <property type="project" value="Ensembl"/>
</dbReference>
<dbReference type="CDD" id="cd11785">
    <property type="entry name" value="SH3_SH3RF_C"/>
    <property type="match status" value="1"/>
</dbReference>
<evidence type="ECO:0000256" key="8">
    <source>
        <dbReference type="ARBA" id="ARBA00019074"/>
    </source>
</evidence>
<dbReference type="Pfam" id="PF14604">
    <property type="entry name" value="SH3_9"/>
    <property type="match status" value="2"/>
</dbReference>
<proteinExistence type="inferred from homology"/>
<evidence type="ECO:0000313" key="28">
    <source>
        <dbReference type="Ensembl" id="ENSJJAP00000021002.1"/>
    </source>
</evidence>
<dbReference type="PROSITE" id="PS00518">
    <property type="entry name" value="ZF_RING_1"/>
    <property type="match status" value="1"/>
</dbReference>
<feature type="domain" description="SH3" evidence="26">
    <location>
        <begin position="196"/>
        <end position="259"/>
    </location>
</feature>
<evidence type="ECO:0000256" key="23">
    <source>
        <dbReference type="PROSITE-ProRule" id="PRU00175"/>
    </source>
</evidence>
<reference evidence="28" key="1">
    <citation type="submission" date="2025-08" db="UniProtKB">
        <authorList>
            <consortium name="Ensembl"/>
        </authorList>
    </citation>
    <scope>IDENTIFICATION</scope>
</reference>
<keyword evidence="16" id="KW-0862">Zinc</keyword>
<evidence type="ECO:0000256" key="24">
    <source>
        <dbReference type="PROSITE-ProRule" id="PRU00192"/>
    </source>
</evidence>
<evidence type="ECO:0000256" key="15">
    <source>
        <dbReference type="ARBA" id="ARBA00022786"/>
    </source>
</evidence>
<evidence type="ECO:0000256" key="2">
    <source>
        <dbReference type="ARBA" id="ARBA00004510"/>
    </source>
</evidence>
<dbReference type="InterPro" id="IPR001452">
    <property type="entry name" value="SH3_domain"/>
</dbReference>
<feature type="domain" description="SH3" evidence="26">
    <location>
        <begin position="826"/>
        <end position="885"/>
    </location>
</feature>
<evidence type="ECO:0000256" key="13">
    <source>
        <dbReference type="ARBA" id="ARBA00022737"/>
    </source>
</evidence>
<dbReference type="GO" id="GO:0005829">
    <property type="term" value="C:cytosol"/>
    <property type="evidence" value="ECO:0007669"/>
    <property type="project" value="Ensembl"/>
</dbReference>
<accession>A0A8C5LED8</accession>
<keyword evidence="19" id="KW-0966">Cell projection</keyword>
<organism evidence="28 29">
    <name type="scientific">Jaculus jaculus</name>
    <name type="common">Lesser Egyptian jerboa</name>
    <dbReference type="NCBI Taxonomy" id="51337"/>
    <lineage>
        <taxon>Eukaryota</taxon>
        <taxon>Metazoa</taxon>
        <taxon>Chordata</taxon>
        <taxon>Craniata</taxon>
        <taxon>Vertebrata</taxon>
        <taxon>Euteleostomi</taxon>
        <taxon>Mammalia</taxon>
        <taxon>Eutheria</taxon>
        <taxon>Euarchontoglires</taxon>
        <taxon>Glires</taxon>
        <taxon>Rodentia</taxon>
        <taxon>Myomorpha</taxon>
        <taxon>Dipodoidea</taxon>
        <taxon>Dipodidae</taxon>
        <taxon>Dipodinae</taxon>
        <taxon>Jaculus</taxon>
    </lineage>
</organism>
<dbReference type="GO" id="GO:0048471">
    <property type="term" value="C:perinuclear region of cytoplasm"/>
    <property type="evidence" value="ECO:0007669"/>
    <property type="project" value="UniProtKB-SubCell"/>
</dbReference>
<comment type="similarity">
    <text evidence="6">Belongs to the SH3RF family.</text>
</comment>
<evidence type="ECO:0000256" key="6">
    <source>
        <dbReference type="ARBA" id="ARBA00008649"/>
    </source>
</evidence>
<dbReference type="PROSITE" id="PS50089">
    <property type="entry name" value="ZF_RING_2"/>
    <property type="match status" value="1"/>
</dbReference>
<dbReference type="AlphaFoldDB" id="A0A8C5LED8"/>
<feature type="compositionally biased region" description="Low complexity" evidence="25">
    <location>
        <begin position="280"/>
        <end position="290"/>
    </location>
</feature>
<dbReference type="Pfam" id="PF00018">
    <property type="entry name" value="SH3_1"/>
    <property type="match status" value="2"/>
</dbReference>
<dbReference type="PANTHER" id="PTHR14167:SF44">
    <property type="entry name" value="E3 UBIQUITIN-PROTEIN LIGASE SH3RF1"/>
    <property type="match status" value="1"/>
</dbReference>
<evidence type="ECO:0000256" key="10">
    <source>
        <dbReference type="ARBA" id="ARBA00022490"/>
    </source>
</evidence>
<evidence type="ECO:0000256" key="16">
    <source>
        <dbReference type="ARBA" id="ARBA00022833"/>
    </source>
</evidence>
<feature type="compositionally biased region" description="Basic and acidic residues" evidence="25">
    <location>
        <begin position="704"/>
        <end position="715"/>
    </location>
</feature>
<dbReference type="GO" id="GO:0030027">
    <property type="term" value="C:lamellipodium"/>
    <property type="evidence" value="ECO:0007669"/>
    <property type="project" value="UniProtKB-SubCell"/>
</dbReference>
<feature type="region of interest" description="Disordered" evidence="25">
    <location>
        <begin position="280"/>
        <end position="322"/>
    </location>
</feature>
<dbReference type="CDD" id="cd16748">
    <property type="entry name" value="RING-HC_SH3RF1"/>
    <property type="match status" value="1"/>
</dbReference>
<dbReference type="GO" id="GO:0005794">
    <property type="term" value="C:Golgi apparatus"/>
    <property type="evidence" value="ECO:0007669"/>
    <property type="project" value="UniProtKB-SubCell"/>
</dbReference>
<keyword evidence="17" id="KW-0832">Ubl conjugation</keyword>
<comment type="catalytic activity">
    <reaction evidence="1">
        <text>S-ubiquitinyl-[E2 ubiquitin-conjugating enzyme]-L-cysteine + [acceptor protein]-L-lysine = [E2 ubiquitin-conjugating enzyme]-L-cysteine + N(6)-ubiquitinyl-[acceptor protein]-L-lysine.</text>
        <dbReference type="EC" id="2.3.2.27"/>
    </reaction>
</comment>
<dbReference type="GO" id="GO:0061630">
    <property type="term" value="F:ubiquitin protein ligase activity"/>
    <property type="evidence" value="ECO:0007669"/>
    <property type="project" value="UniProtKB-EC"/>
</dbReference>
<feature type="region of interest" description="Disordered" evidence="25">
    <location>
        <begin position="668"/>
        <end position="741"/>
    </location>
</feature>
<feature type="domain" description="SH3" evidence="26">
    <location>
        <begin position="443"/>
        <end position="504"/>
    </location>
</feature>
<keyword evidence="15" id="KW-0833">Ubl conjugation pathway</keyword>
<evidence type="ECO:0000256" key="17">
    <source>
        <dbReference type="ARBA" id="ARBA00022843"/>
    </source>
</evidence>
<keyword evidence="10" id="KW-0963">Cytoplasm</keyword>
<dbReference type="GeneTree" id="ENSGT00940000155875"/>
<dbReference type="FunFam" id="2.30.30.40:FF:000118">
    <property type="entry name" value="Putative E3 ubiquitin-protein ligase SH3RF1"/>
    <property type="match status" value="1"/>
</dbReference>
<keyword evidence="29" id="KW-1185">Reference proteome</keyword>
<feature type="domain" description="RING-type" evidence="27">
    <location>
        <begin position="12"/>
        <end position="53"/>
    </location>
</feature>
<dbReference type="Proteomes" id="UP000694385">
    <property type="component" value="Unassembled WGS sequence"/>
</dbReference>
<keyword evidence="18" id="KW-0333">Golgi apparatus</keyword>
<dbReference type="Pfam" id="PF13923">
    <property type="entry name" value="zf-C3HC4_2"/>
    <property type="match status" value="1"/>
</dbReference>
<dbReference type="SUPFAM" id="SSF50044">
    <property type="entry name" value="SH3-domain"/>
    <property type="match status" value="4"/>
</dbReference>
<comment type="subcellular location">
    <subcellularLocation>
        <location evidence="2">Cell projection</location>
        <location evidence="2">Lamellipodium</location>
    </subcellularLocation>
    <subcellularLocation>
        <location evidence="3">Cytoplasm</location>
        <location evidence="3">Perinuclear region</location>
    </subcellularLocation>
    <subcellularLocation>
        <location evidence="4">Golgi apparatus</location>
        <location evidence="4">trans-Golgi network</location>
    </subcellularLocation>
</comment>
<dbReference type="InterPro" id="IPR001841">
    <property type="entry name" value="Znf_RING"/>
</dbReference>
<dbReference type="UniPathway" id="UPA00143"/>
<evidence type="ECO:0000256" key="7">
    <source>
        <dbReference type="ARBA" id="ARBA00012483"/>
    </source>
</evidence>
<dbReference type="Gene3D" id="2.30.30.40">
    <property type="entry name" value="SH3 Domains"/>
    <property type="match status" value="4"/>
</dbReference>
<evidence type="ECO:0000256" key="9">
    <source>
        <dbReference type="ARBA" id="ARBA00022443"/>
    </source>
</evidence>
<dbReference type="InterPro" id="IPR035816">
    <property type="entry name" value="SH3RF1/SH3RF3_SH3_4"/>
</dbReference>
<dbReference type="GO" id="GO:0008270">
    <property type="term" value="F:zinc ion binding"/>
    <property type="evidence" value="ECO:0007669"/>
    <property type="project" value="UniProtKB-KW"/>
</dbReference>
<evidence type="ECO:0000259" key="26">
    <source>
        <dbReference type="PROSITE" id="PS50002"/>
    </source>
</evidence>
<feature type="compositionally biased region" description="Polar residues" evidence="25">
    <location>
        <begin position="305"/>
        <end position="321"/>
    </location>
</feature>
<dbReference type="InterPro" id="IPR017907">
    <property type="entry name" value="Znf_RING_CS"/>
</dbReference>
<evidence type="ECO:0000256" key="25">
    <source>
        <dbReference type="SAM" id="MobiDB-lite"/>
    </source>
</evidence>